<dbReference type="Proteomes" id="UP000326757">
    <property type="component" value="Unassembled WGS sequence"/>
</dbReference>
<name>A0A5N6JQD7_MONLA</name>
<gene>
    <name evidence="2" type="ORF">EYC80_010781</name>
</gene>
<sequence>MPTLEQEVRNERRVSDLLWKAISSHLELEKASGQLMKDIYETLERMKAAGSRREDWMAMCNFAQQLVNTLEILRDDGMFDSVILEETKETNSERGIKAEEESQQLTEEGIEEHIELLIKEMHPNLDQIRADAYAGLEKEDLHDVFGLAKQVAKPRKILGEGEYKVIERLGSINLKRKNKKSHKKSKSKKEEDCNSLGEKNNEQDSNDSKEKKEYASERAPKQRKNRKLCPRVIYNDLE</sequence>
<evidence type="ECO:0000313" key="2">
    <source>
        <dbReference type="EMBL" id="KAB8288878.1"/>
    </source>
</evidence>
<protein>
    <submittedName>
        <fullName evidence="2">Uncharacterized protein</fullName>
    </submittedName>
</protein>
<feature type="compositionally biased region" description="Basic and acidic residues" evidence="1">
    <location>
        <begin position="199"/>
        <end position="220"/>
    </location>
</feature>
<dbReference type="OrthoDB" id="3550157at2759"/>
<feature type="region of interest" description="Disordered" evidence="1">
    <location>
        <begin position="176"/>
        <end position="238"/>
    </location>
</feature>
<evidence type="ECO:0000256" key="1">
    <source>
        <dbReference type="SAM" id="MobiDB-lite"/>
    </source>
</evidence>
<feature type="compositionally biased region" description="Basic residues" evidence="1">
    <location>
        <begin position="176"/>
        <end position="187"/>
    </location>
</feature>
<evidence type="ECO:0000313" key="3">
    <source>
        <dbReference type="Proteomes" id="UP000326757"/>
    </source>
</evidence>
<organism evidence="2 3">
    <name type="scientific">Monilinia laxa</name>
    <name type="common">Brown rot fungus</name>
    <name type="synonym">Sclerotinia laxa</name>
    <dbReference type="NCBI Taxonomy" id="61186"/>
    <lineage>
        <taxon>Eukaryota</taxon>
        <taxon>Fungi</taxon>
        <taxon>Dikarya</taxon>
        <taxon>Ascomycota</taxon>
        <taxon>Pezizomycotina</taxon>
        <taxon>Leotiomycetes</taxon>
        <taxon>Helotiales</taxon>
        <taxon>Sclerotiniaceae</taxon>
        <taxon>Monilinia</taxon>
    </lineage>
</organism>
<dbReference type="EMBL" id="VIGI01000023">
    <property type="protein sequence ID" value="KAB8288878.1"/>
    <property type="molecule type" value="Genomic_DNA"/>
</dbReference>
<reference evidence="2 3" key="1">
    <citation type="submission" date="2019-06" db="EMBL/GenBank/DDBJ databases">
        <title>Genome Sequence of the Brown Rot Fungal Pathogen Monilinia laxa.</title>
        <authorList>
            <person name="De Miccolis Angelini R.M."/>
            <person name="Landi L."/>
            <person name="Abate D."/>
            <person name="Pollastro S."/>
            <person name="Romanazzi G."/>
            <person name="Faretra F."/>
        </authorList>
    </citation>
    <scope>NUCLEOTIDE SEQUENCE [LARGE SCALE GENOMIC DNA]</scope>
    <source>
        <strain evidence="2 3">Mlax316</strain>
    </source>
</reference>
<dbReference type="AlphaFoldDB" id="A0A5N6JQD7"/>
<comment type="caution">
    <text evidence="2">The sequence shown here is derived from an EMBL/GenBank/DDBJ whole genome shotgun (WGS) entry which is preliminary data.</text>
</comment>
<proteinExistence type="predicted"/>
<accession>A0A5N6JQD7</accession>
<keyword evidence="3" id="KW-1185">Reference proteome</keyword>